<dbReference type="PANTHER" id="PTHR46060">
    <property type="entry name" value="MARINER MOS1 TRANSPOSASE-LIKE PROTEIN"/>
    <property type="match status" value="1"/>
</dbReference>
<dbReference type="InterPro" id="IPR052709">
    <property type="entry name" value="Transposase-MT_Hybrid"/>
</dbReference>
<organism evidence="2 3">
    <name type="scientific">Periplaneta americana</name>
    <name type="common">American cockroach</name>
    <name type="synonym">Blatta americana</name>
    <dbReference type="NCBI Taxonomy" id="6978"/>
    <lineage>
        <taxon>Eukaryota</taxon>
        <taxon>Metazoa</taxon>
        <taxon>Ecdysozoa</taxon>
        <taxon>Arthropoda</taxon>
        <taxon>Hexapoda</taxon>
        <taxon>Insecta</taxon>
        <taxon>Pterygota</taxon>
        <taxon>Neoptera</taxon>
        <taxon>Polyneoptera</taxon>
        <taxon>Dictyoptera</taxon>
        <taxon>Blattodea</taxon>
        <taxon>Blattoidea</taxon>
        <taxon>Blattidae</taxon>
        <taxon>Blattinae</taxon>
        <taxon>Periplaneta</taxon>
    </lineage>
</organism>
<protein>
    <submittedName>
        <fullName evidence="2">Uncharacterized protein</fullName>
    </submittedName>
</protein>
<keyword evidence="3" id="KW-1185">Reference proteome</keyword>
<gene>
    <name evidence="2" type="ORF">ANN_05295</name>
</gene>
<dbReference type="Proteomes" id="UP001148838">
    <property type="component" value="Unassembled WGS sequence"/>
</dbReference>
<evidence type="ECO:0000313" key="2">
    <source>
        <dbReference type="EMBL" id="KAJ4443621.1"/>
    </source>
</evidence>
<reference evidence="2 3" key="1">
    <citation type="journal article" date="2022" name="Allergy">
        <title>Genome assembly and annotation of Periplaneta americana reveal a comprehensive cockroach allergen profile.</title>
        <authorList>
            <person name="Wang L."/>
            <person name="Xiong Q."/>
            <person name="Saelim N."/>
            <person name="Wang L."/>
            <person name="Nong W."/>
            <person name="Wan A.T."/>
            <person name="Shi M."/>
            <person name="Liu X."/>
            <person name="Cao Q."/>
            <person name="Hui J.H.L."/>
            <person name="Sookrung N."/>
            <person name="Leung T.F."/>
            <person name="Tungtrongchitr A."/>
            <person name="Tsui S.K.W."/>
        </authorList>
    </citation>
    <scope>NUCLEOTIDE SEQUENCE [LARGE SCALE GENOMIC DNA]</scope>
    <source>
        <strain evidence="2">PWHHKU_190912</strain>
    </source>
</reference>
<feature type="region of interest" description="Disordered" evidence="1">
    <location>
        <begin position="355"/>
        <end position="413"/>
    </location>
</feature>
<dbReference type="PANTHER" id="PTHR46060:SF3">
    <property type="entry name" value="PROTEIN GVQW3"/>
    <property type="match status" value="1"/>
</dbReference>
<proteinExistence type="predicted"/>
<name>A0ABQ8TAQ4_PERAM</name>
<dbReference type="InterPro" id="IPR036397">
    <property type="entry name" value="RNaseH_sf"/>
</dbReference>
<feature type="compositionally biased region" description="Polar residues" evidence="1">
    <location>
        <begin position="355"/>
        <end position="364"/>
    </location>
</feature>
<dbReference type="EMBL" id="JAJSOF020000013">
    <property type="protein sequence ID" value="KAJ4443621.1"/>
    <property type="molecule type" value="Genomic_DNA"/>
</dbReference>
<dbReference type="Gene3D" id="3.30.420.10">
    <property type="entry name" value="Ribonuclease H-like superfamily/Ribonuclease H"/>
    <property type="match status" value="1"/>
</dbReference>
<comment type="caution">
    <text evidence="2">The sequence shown here is derived from an EMBL/GenBank/DDBJ whole genome shotgun (WGS) entry which is preliminary data.</text>
</comment>
<evidence type="ECO:0000256" key="1">
    <source>
        <dbReference type="SAM" id="MobiDB-lite"/>
    </source>
</evidence>
<accession>A0ABQ8TAQ4</accession>
<sequence length="413" mass="47308">MSRSKSGVKRSPIDPDALKKAVEAVIASPGNKISIRAAFSGVAKETGPNLVVDTKESCAVYCVELWLFEEHHISFSTNRERNRTKLPYQYKKFTMRQISLVLEYLMLCYIFHNVLAKSNSPRNSEVHVFDDFIMDSSESHLRMSPPPLPTVPTGHYPFLKYGGIAAYFGNFYDQNQIVRHKRIPANQDTSSLITTKSSLDYDKHKRRNMNTKSRVDRDFNKKIFFDYNIMEYPPHSPDLVSYHFNLFGPLNKRSAGRRFLDDATVQDAVHDWLGHQGPDFCTKGLVKLMLRWESRTLCRKIVGINLQVVVITEDFQNVHLLLEYRPHIDVSLTCEHDPKLQEYCVCPQNMPQFDTEGITNQAPETNKPIILNGPTSRNREGSDQVSVEAKQLGHLYPSNDQETFDPSTGEPYD</sequence>
<evidence type="ECO:0000313" key="3">
    <source>
        <dbReference type="Proteomes" id="UP001148838"/>
    </source>
</evidence>